<evidence type="ECO:0000256" key="3">
    <source>
        <dbReference type="PROSITE-ProRule" id="PRU00514"/>
    </source>
</evidence>
<dbReference type="InterPro" id="IPR035959">
    <property type="entry name" value="RutC-like_sf"/>
</dbReference>
<dbReference type="GO" id="GO:0004106">
    <property type="term" value="F:chorismate mutase activity"/>
    <property type="evidence" value="ECO:0007669"/>
    <property type="project" value="UniProtKB-UniRule"/>
</dbReference>
<evidence type="ECO:0000313" key="4">
    <source>
        <dbReference type="EMBL" id="MBB6099192.1"/>
    </source>
</evidence>
<evidence type="ECO:0000256" key="1">
    <source>
        <dbReference type="NCBIfam" id="TIGR01796"/>
    </source>
</evidence>
<dbReference type="GO" id="GO:0046417">
    <property type="term" value="P:chorismate metabolic process"/>
    <property type="evidence" value="ECO:0007669"/>
    <property type="project" value="TreeGrafter"/>
</dbReference>
<dbReference type="PANTHER" id="PTHR21164">
    <property type="entry name" value="CHORISMATE MUTASE"/>
    <property type="match status" value="1"/>
</dbReference>
<dbReference type="RefSeq" id="WP_183987951.1">
    <property type="nucleotide sequence ID" value="NZ_JACHHG010000010.1"/>
</dbReference>
<feature type="binding site" evidence="2">
    <location>
        <position position="106"/>
    </location>
    <ligand>
        <name>prephenate</name>
        <dbReference type="ChEBI" id="CHEBI:29934"/>
    </ligand>
</feature>
<keyword evidence="5" id="KW-1185">Reference proteome</keyword>
<keyword evidence="3 4" id="KW-0413">Isomerase</keyword>
<keyword evidence="2 3" id="KW-0057">Aromatic amino acid biosynthesis</keyword>
<organism evidence="4 5">
    <name type="scientific">Deinobacterium chartae</name>
    <dbReference type="NCBI Taxonomy" id="521158"/>
    <lineage>
        <taxon>Bacteria</taxon>
        <taxon>Thermotogati</taxon>
        <taxon>Deinococcota</taxon>
        <taxon>Deinococci</taxon>
        <taxon>Deinococcales</taxon>
        <taxon>Deinococcaceae</taxon>
        <taxon>Deinobacterium</taxon>
    </lineage>
</organism>
<evidence type="ECO:0000256" key="2">
    <source>
        <dbReference type="PIRSR" id="PIRSR005965-1"/>
    </source>
</evidence>
<dbReference type="NCBIfam" id="TIGR01796">
    <property type="entry name" value="CM_mono_aroH"/>
    <property type="match status" value="1"/>
</dbReference>
<evidence type="ECO:0000313" key="5">
    <source>
        <dbReference type="Proteomes" id="UP000569951"/>
    </source>
</evidence>
<reference evidence="4 5" key="1">
    <citation type="submission" date="2020-08" db="EMBL/GenBank/DDBJ databases">
        <title>Genomic Encyclopedia of Type Strains, Phase IV (KMG-IV): sequencing the most valuable type-strain genomes for metagenomic binning, comparative biology and taxonomic classification.</title>
        <authorList>
            <person name="Goeker M."/>
        </authorList>
    </citation>
    <scope>NUCLEOTIDE SEQUENCE [LARGE SCALE GENOMIC DNA]</scope>
    <source>
        <strain evidence="4 5">DSM 21458</strain>
    </source>
</reference>
<dbReference type="CDD" id="cd02185">
    <property type="entry name" value="AroH"/>
    <property type="match status" value="1"/>
</dbReference>
<dbReference type="Gene3D" id="3.30.1330.40">
    <property type="entry name" value="RutC-like"/>
    <property type="match status" value="1"/>
</dbReference>
<gene>
    <name evidence="4" type="ORF">HNR42_002630</name>
</gene>
<proteinExistence type="predicted"/>
<dbReference type="Proteomes" id="UP000569951">
    <property type="component" value="Unassembled WGS sequence"/>
</dbReference>
<dbReference type="InterPro" id="IPR008243">
    <property type="entry name" value="Chorismate_mutase_AroH"/>
</dbReference>
<sequence>MMRGIRGATTVPENTSEAILEATRELLVRMLEENDLEFDQICSIIFTVTPDLNATFPAEAARALGMTMVPLLNALEIPVPGRLERAIRVMMHVETLRSQAEIRHIYLREAISLRPDLVSAQ</sequence>
<dbReference type="PIRSF" id="PIRSF005965">
    <property type="entry name" value="Chor_mut_AroH"/>
    <property type="match status" value="1"/>
</dbReference>
<dbReference type="PANTHER" id="PTHR21164:SF0">
    <property type="entry name" value="CHORISMATE MUTASE AROH"/>
    <property type="match status" value="1"/>
</dbReference>
<dbReference type="AlphaFoldDB" id="A0A841I5H8"/>
<dbReference type="PROSITE" id="PS51167">
    <property type="entry name" value="CHORISMATE_MUT_1"/>
    <property type="match status" value="1"/>
</dbReference>
<comment type="catalytic activity">
    <reaction evidence="3">
        <text>chorismate = prephenate</text>
        <dbReference type="Rhea" id="RHEA:13897"/>
        <dbReference type="ChEBI" id="CHEBI:29748"/>
        <dbReference type="ChEBI" id="CHEBI:29934"/>
        <dbReference type="EC" id="5.4.99.5"/>
    </reaction>
</comment>
<dbReference type="SUPFAM" id="SSF55298">
    <property type="entry name" value="YjgF-like"/>
    <property type="match status" value="1"/>
</dbReference>
<protein>
    <recommendedName>
        <fullName evidence="1 3">chorismate mutase</fullName>
        <ecNumber evidence="1 3">5.4.99.5</ecNumber>
    </recommendedName>
</protein>
<comment type="caution">
    <text evidence="4">The sequence shown here is derived from an EMBL/GenBank/DDBJ whole genome shotgun (WGS) entry which is preliminary data.</text>
</comment>
<dbReference type="EMBL" id="JACHHG010000010">
    <property type="protein sequence ID" value="MBB6099192.1"/>
    <property type="molecule type" value="Genomic_DNA"/>
</dbReference>
<feature type="binding site" evidence="2">
    <location>
        <position position="88"/>
    </location>
    <ligand>
        <name>prephenate</name>
        <dbReference type="ChEBI" id="CHEBI:29934"/>
    </ligand>
</feature>
<dbReference type="GO" id="GO:0009073">
    <property type="term" value="P:aromatic amino acid family biosynthetic process"/>
    <property type="evidence" value="ECO:0007669"/>
    <property type="project" value="UniProtKB-UniRule"/>
</dbReference>
<feature type="binding site" evidence="2">
    <location>
        <position position="6"/>
    </location>
    <ligand>
        <name>prephenate</name>
        <dbReference type="ChEBI" id="CHEBI:29934"/>
    </ligand>
</feature>
<dbReference type="EC" id="5.4.99.5" evidence="1 3"/>
<name>A0A841I5H8_9DEIO</name>
<accession>A0A841I5H8</accession>
<dbReference type="GO" id="GO:0008652">
    <property type="term" value="P:amino acid biosynthetic process"/>
    <property type="evidence" value="ECO:0007669"/>
    <property type="project" value="UniProtKB-UniRule"/>
</dbReference>
<keyword evidence="2 3" id="KW-0028">Amino-acid biosynthesis</keyword>
<dbReference type="Pfam" id="PF07736">
    <property type="entry name" value="CM_1"/>
    <property type="match status" value="1"/>
</dbReference>